<dbReference type="Pfam" id="PF02190">
    <property type="entry name" value="LON_substr_bdg"/>
    <property type="match status" value="1"/>
</dbReference>
<evidence type="ECO:0000313" key="3">
    <source>
        <dbReference type="Proteomes" id="UP000069654"/>
    </source>
</evidence>
<dbReference type="OrthoDB" id="25394at2"/>
<reference evidence="3" key="2">
    <citation type="submission" date="2016-02" db="EMBL/GenBank/DDBJ databases">
        <title>Draft genome sequence of five rapidly growing Mycobacterium species.</title>
        <authorList>
            <person name="Katahira K."/>
            <person name="Gotou Y."/>
            <person name="Iida K."/>
            <person name="Ogura Y."/>
            <person name="Hayashi T."/>
        </authorList>
    </citation>
    <scope>NUCLEOTIDE SEQUENCE [LARGE SCALE GENOMIC DNA]</scope>
    <source>
        <strain evidence="3">JCM6362</strain>
    </source>
</reference>
<reference evidence="2 3" key="1">
    <citation type="journal article" date="2016" name="Genome Announc.">
        <title>Draft Genome Sequences of Five Rapidly Growing Mycobacterium Species, M. thermoresistibile, M. fortuitum subsp. acetamidolyticum, M. canariasense, M. brisbanense, and M. novocastrense.</title>
        <authorList>
            <person name="Katahira K."/>
            <person name="Ogura Y."/>
            <person name="Gotoh Y."/>
            <person name="Hayashi T."/>
        </authorList>
    </citation>
    <scope>NUCLEOTIDE SEQUENCE [LARGE SCALE GENOMIC DNA]</scope>
    <source>
        <strain evidence="2 3">JCM6362</strain>
    </source>
</reference>
<dbReference type="InterPro" id="IPR003111">
    <property type="entry name" value="Lon_prtase_N"/>
</dbReference>
<protein>
    <submittedName>
        <fullName evidence="2">Peptidase S16, lon domain-containing protein</fullName>
    </submittedName>
</protein>
<evidence type="ECO:0000259" key="1">
    <source>
        <dbReference type="PROSITE" id="PS51787"/>
    </source>
</evidence>
<evidence type="ECO:0000313" key="2">
    <source>
        <dbReference type="EMBL" id="GAT15732.1"/>
    </source>
</evidence>
<dbReference type="PANTHER" id="PTHR46732:SF8">
    <property type="entry name" value="ATP-DEPENDENT PROTEASE LA (LON) DOMAIN PROTEIN"/>
    <property type="match status" value="1"/>
</dbReference>
<proteinExistence type="predicted"/>
<sequence>MTITPMFPLEIAMLPGEELPLRIFEPRYRELVQTCLAAEVPAFGVVLIAAGREVGGGDTRCDVGALARIVEYAEQPMGRYRLRCEVGERIRVLEWLPDDPYPRAVIEPWPDEPGEPVGVDQLTELEDRMMALFERIAGAQGAELPPRHHLLGEPEPGQGVAERLYTLASRIPIGQADRYAVLAAPDPAARLAALREAVETVAAMVEFQLSQD</sequence>
<name>A0A100XFU0_MYCTH</name>
<gene>
    <name evidence="2" type="ORF">RMCT_2702</name>
</gene>
<dbReference type="STRING" id="1797.RMCT_2702"/>
<accession>A0A100XFU0</accession>
<comment type="caution">
    <text evidence="2">The sequence shown here is derived from an EMBL/GenBank/DDBJ whole genome shotgun (WGS) entry which is preliminary data.</text>
</comment>
<organism evidence="2 3">
    <name type="scientific">Mycolicibacterium thermoresistibile</name>
    <name type="common">Mycobacterium thermoresistibile</name>
    <dbReference type="NCBI Taxonomy" id="1797"/>
    <lineage>
        <taxon>Bacteria</taxon>
        <taxon>Bacillati</taxon>
        <taxon>Actinomycetota</taxon>
        <taxon>Actinomycetes</taxon>
        <taxon>Mycobacteriales</taxon>
        <taxon>Mycobacteriaceae</taxon>
        <taxon>Mycolicibacterium</taxon>
    </lineage>
</organism>
<dbReference type="PANTHER" id="PTHR46732">
    <property type="entry name" value="ATP-DEPENDENT PROTEASE LA (LON) DOMAIN PROTEIN"/>
    <property type="match status" value="1"/>
</dbReference>
<dbReference type="InterPro" id="IPR046336">
    <property type="entry name" value="Lon_prtase_N_sf"/>
</dbReference>
<dbReference type="SMART" id="SM00464">
    <property type="entry name" value="LON"/>
    <property type="match status" value="1"/>
</dbReference>
<dbReference type="EMBL" id="BCTB01000018">
    <property type="protein sequence ID" value="GAT15732.1"/>
    <property type="molecule type" value="Genomic_DNA"/>
</dbReference>
<dbReference type="Proteomes" id="UP000069654">
    <property type="component" value="Unassembled WGS sequence"/>
</dbReference>
<dbReference type="InterPro" id="IPR015947">
    <property type="entry name" value="PUA-like_sf"/>
</dbReference>
<dbReference type="Gene3D" id="2.30.130.40">
    <property type="entry name" value="LON domain-like"/>
    <property type="match status" value="1"/>
</dbReference>
<dbReference type="RefSeq" id="WP_003926626.1">
    <property type="nucleotide sequence ID" value="NZ_BCTB01000018.1"/>
</dbReference>
<dbReference type="SUPFAM" id="SSF88697">
    <property type="entry name" value="PUA domain-like"/>
    <property type="match status" value="1"/>
</dbReference>
<feature type="domain" description="Lon N-terminal" evidence="1">
    <location>
        <begin position="1"/>
        <end position="202"/>
    </location>
</feature>
<dbReference type="PROSITE" id="PS51787">
    <property type="entry name" value="LON_N"/>
    <property type="match status" value="1"/>
</dbReference>
<dbReference type="OMA" id="CRIGERI"/>
<dbReference type="AlphaFoldDB" id="A0A100XFU0"/>